<sequence>MIETAHNSETGEFAVRQPGLGWQVVDQDTYEHARQMAEAGERSLPENLVREIGSQWQDFAGTVTEAAGGGGLIGGGLSVLSGQYSQAQRPGAMQEDLRSAGREIQQANDPQQQARYAQFPGIGAGAMVLDPTNFVPVGGAAKGLGMGRLGSRAGERVVGETTSRVVGAAEQVVARTRGRVAQDAAAQETARARTRRGVGAQANPDAPAAPQERVLAGMLTPDEVDDLANDLDLGKLLTPGDRAALRARVDTDEIQRADAMRSAEELSRSNVVTDRARGGVNEVRDNAANAATRLVMNELGEGAAFRLTAENMGKLVEQSQQVFEKAAREAGDIPIANRRYAELQDIADDVGTDDANVIQRYIDNITKDAKDHADVLPNKLVRDYRTKVGRAAQRAAAGDNFERSLALRDVQEWLDKLVDERVSGETREALAEARYRWRIIRALEGSTASTDAGGKVNLPSFVRSYQRGGNRFFKSTGKEESRGRDFSRALETLRFLTAKVEPDSGTAGRVLHNLAGRVPFSGR</sequence>
<name>A0A5B8IA96_9RHOB</name>
<dbReference type="AlphaFoldDB" id="A0A5B8IA96"/>
<organism evidence="1 2">
    <name type="scientific">Qingshengfaniella alkalisoli</name>
    <dbReference type="NCBI Taxonomy" id="2599296"/>
    <lineage>
        <taxon>Bacteria</taxon>
        <taxon>Pseudomonadati</taxon>
        <taxon>Pseudomonadota</taxon>
        <taxon>Alphaproteobacteria</taxon>
        <taxon>Rhodobacterales</taxon>
        <taxon>Paracoccaceae</taxon>
        <taxon>Qingshengfaniella</taxon>
    </lineage>
</organism>
<proteinExistence type="predicted"/>
<evidence type="ECO:0000313" key="1">
    <source>
        <dbReference type="EMBL" id="QDY70136.1"/>
    </source>
</evidence>
<dbReference type="KEGG" id="lit:FPZ52_11220"/>
<evidence type="ECO:0000313" key="2">
    <source>
        <dbReference type="Proteomes" id="UP000318483"/>
    </source>
</evidence>
<accession>A0A5B8IA96</accession>
<dbReference type="RefSeq" id="WP_146365543.1">
    <property type="nucleotide sequence ID" value="NZ_CP042261.1"/>
</dbReference>
<dbReference type="OrthoDB" id="7388866at2"/>
<dbReference type="Proteomes" id="UP000318483">
    <property type="component" value="Chromosome"/>
</dbReference>
<dbReference type="EMBL" id="CP042261">
    <property type="protein sequence ID" value="QDY70136.1"/>
    <property type="molecule type" value="Genomic_DNA"/>
</dbReference>
<reference evidence="1 2" key="1">
    <citation type="submission" date="2019-07" db="EMBL/GenBank/DDBJ databases">
        <title>Litoreibacter alkalisoli sp. nov., isolated from saline-alkaline soil.</title>
        <authorList>
            <person name="Wang S."/>
            <person name="Xu L."/>
            <person name="Xing Y.-T."/>
            <person name="Sun J.-Q."/>
        </authorList>
    </citation>
    <scope>NUCLEOTIDE SEQUENCE [LARGE SCALE GENOMIC DNA]</scope>
    <source>
        <strain evidence="1 2">LN3S51</strain>
    </source>
</reference>
<keyword evidence="2" id="KW-1185">Reference proteome</keyword>
<protein>
    <submittedName>
        <fullName evidence="1">Uncharacterized protein</fullName>
    </submittedName>
</protein>
<gene>
    <name evidence="1" type="ORF">FPZ52_11220</name>
</gene>